<reference evidence="2 3" key="1">
    <citation type="submission" date="2020-08" db="EMBL/GenBank/DDBJ databases">
        <title>Sequencing the genomes of 1000 actinobacteria strains.</title>
        <authorList>
            <person name="Klenk H.-P."/>
        </authorList>
    </citation>
    <scope>NUCLEOTIDE SEQUENCE [LARGE SCALE GENOMIC DNA]</scope>
    <source>
        <strain evidence="2 3">DSM 45486</strain>
    </source>
</reference>
<sequence length="233" mass="24022">MNRTMPVLALAAVLLVGACGGGTPAATSSSSATSAGTRQSVDVAAEEEAVRKAFADYREAAQAKDGVAAAALLSQDMLNYYTGARDLALTGSEQQVREGGVTASILVYVLRAEFDAAELGGMSAEQLVSAAVEKGLVSENSLDNVELGTVVVDGDTARADLTSRGQSAGVELPFHKEDGSWRFDLGPLMAAGDEALETVAGERGVTVEQLVDTTLGTLYGADRVPELKKPLQG</sequence>
<evidence type="ECO:0000313" key="3">
    <source>
        <dbReference type="Proteomes" id="UP000552097"/>
    </source>
</evidence>
<evidence type="ECO:0000256" key="1">
    <source>
        <dbReference type="SAM" id="SignalP"/>
    </source>
</evidence>
<keyword evidence="3" id="KW-1185">Reference proteome</keyword>
<organism evidence="2 3">
    <name type="scientific">Saccharothrix ecbatanensis</name>
    <dbReference type="NCBI Taxonomy" id="1105145"/>
    <lineage>
        <taxon>Bacteria</taxon>
        <taxon>Bacillati</taxon>
        <taxon>Actinomycetota</taxon>
        <taxon>Actinomycetes</taxon>
        <taxon>Pseudonocardiales</taxon>
        <taxon>Pseudonocardiaceae</taxon>
        <taxon>Saccharothrix</taxon>
    </lineage>
</organism>
<dbReference type="Proteomes" id="UP000552097">
    <property type="component" value="Unassembled WGS sequence"/>
</dbReference>
<feature type="signal peptide" evidence="1">
    <location>
        <begin position="1"/>
        <end position="25"/>
    </location>
</feature>
<dbReference type="AlphaFoldDB" id="A0A7W9M175"/>
<evidence type="ECO:0000313" key="2">
    <source>
        <dbReference type="EMBL" id="MBB5803578.1"/>
    </source>
</evidence>
<evidence type="ECO:0008006" key="4">
    <source>
        <dbReference type="Google" id="ProtNLM"/>
    </source>
</evidence>
<gene>
    <name evidence="2" type="ORF">F4560_003346</name>
</gene>
<dbReference type="RefSeq" id="WP_184920975.1">
    <property type="nucleotide sequence ID" value="NZ_JACHMO010000001.1"/>
</dbReference>
<dbReference type="EMBL" id="JACHMO010000001">
    <property type="protein sequence ID" value="MBB5803578.1"/>
    <property type="molecule type" value="Genomic_DNA"/>
</dbReference>
<dbReference type="PROSITE" id="PS51257">
    <property type="entry name" value="PROKAR_LIPOPROTEIN"/>
    <property type="match status" value="1"/>
</dbReference>
<feature type="chain" id="PRO_5031261776" description="Lipoprotein" evidence="1">
    <location>
        <begin position="26"/>
        <end position="233"/>
    </location>
</feature>
<protein>
    <recommendedName>
        <fullName evidence="4">Lipoprotein</fullName>
    </recommendedName>
</protein>
<proteinExistence type="predicted"/>
<comment type="caution">
    <text evidence="2">The sequence shown here is derived from an EMBL/GenBank/DDBJ whole genome shotgun (WGS) entry which is preliminary data.</text>
</comment>
<name>A0A7W9M175_9PSEU</name>
<accession>A0A7W9M175</accession>
<keyword evidence="1" id="KW-0732">Signal</keyword>